<dbReference type="GO" id="GO:0005543">
    <property type="term" value="F:phospholipid binding"/>
    <property type="evidence" value="ECO:0007669"/>
    <property type="project" value="TreeGrafter"/>
</dbReference>
<dbReference type="InterPro" id="IPR007758">
    <property type="entry name" value="Nucleoporin_NSP1_C"/>
</dbReference>
<keyword evidence="7" id="KW-0653">Protein transport</keyword>
<dbReference type="Gene3D" id="1.20.5.170">
    <property type="match status" value="1"/>
</dbReference>
<evidence type="ECO:0000256" key="5">
    <source>
        <dbReference type="ARBA" id="ARBA00022448"/>
    </source>
</evidence>
<name>A0A2V5HB81_ASPV1</name>
<comment type="similarity">
    <text evidence="4">Belongs to the nucleoporin NSP1/NUP62 family.</text>
</comment>
<feature type="compositionally biased region" description="Low complexity" evidence="14">
    <location>
        <begin position="357"/>
        <end position="433"/>
    </location>
</feature>
<dbReference type="GO" id="GO:0017056">
    <property type="term" value="F:structural constituent of nuclear pore"/>
    <property type="evidence" value="ECO:0007669"/>
    <property type="project" value="InterPro"/>
</dbReference>
<feature type="compositionally biased region" description="Low complexity" evidence="14">
    <location>
        <begin position="277"/>
        <end position="286"/>
    </location>
</feature>
<evidence type="ECO:0000313" key="16">
    <source>
        <dbReference type="EMBL" id="PYI13150.1"/>
    </source>
</evidence>
<feature type="compositionally biased region" description="Low complexity" evidence="14">
    <location>
        <begin position="305"/>
        <end position="323"/>
    </location>
</feature>
<dbReference type="STRING" id="1450538.A0A2V5HB81"/>
<dbReference type="InterPro" id="IPR026010">
    <property type="entry name" value="NSP1/NUP62"/>
</dbReference>
<evidence type="ECO:0000256" key="14">
    <source>
        <dbReference type="SAM" id="MobiDB-lite"/>
    </source>
</evidence>
<feature type="compositionally biased region" description="Polar residues" evidence="14">
    <location>
        <begin position="41"/>
        <end position="52"/>
    </location>
</feature>
<keyword evidence="6" id="KW-0509">mRNA transport</keyword>
<dbReference type="OMA" id="EMMSKQV"/>
<feature type="compositionally biased region" description="Low complexity" evidence="14">
    <location>
        <begin position="332"/>
        <end position="350"/>
    </location>
</feature>
<accession>A0A2V5HB81</accession>
<dbReference type="GO" id="GO:0031965">
    <property type="term" value="C:nuclear membrane"/>
    <property type="evidence" value="ECO:0007669"/>
    <property type="project" value="UniProtKB-SubCell"/>
</dbReference>
<feature type="compositionally biased region" description="Polar residues" evidence="14">
    <location>
        <begin position="79"/>
        <end position="117"/>
    </location>
</feature>
<dbReference type="Pfam" id="PF05064">
    <property type="entry name" value="Nsp1_C"/>
    <property type="match status" value="1"/>
</dbReference>
<feature type="domain" description="Nucleoporin NSP1-like C-terminal" evidence="15">
    <location>
        <begin position="434"/>
        <end position="537"/>
    </location>
</feature>
<evidence type="ECO:0000256" key="8">
    <source>
        <dbReference type="ARBA" id="ARBA00023010"/>
    </source>
</evidence>
<dbReference type="GO" id="GO:0006606">
    <property type="term" value="P:protein import into nucleus"/>
    <property type="evidence" value="ECO:0007669"/>
    <property type="project" value="TreeGrafter"/>
</dbReference>
<keyword evidence="10" id="KW-0539">Nucleus</keyword>
<dbReference type="Pfam" id="PF13634">
    <property type="entry name" value="Nucleoporin_FG"/>
    <property type="match status" value="2"/>
</dbReference>
<feature type="compositionally biased region" description="Low complexity" evidence="14">
    <location>
        <begin position="177"/>
        <end position="204"/>
    </location>
</feature>
<evidence type="ECO:0000256" key="11">
    <source>
        <dbReference type="ARBA" id="ARBA00068864"/>
    </source>
</evidence>
<proteinExistence type="inferred from homology"/>
<dbReference type="InterPro" id="IPR025574">
    <property type="entry name" value="Nucleoporin_FG_rpt"/>
</dbReference>
<evidence type="ECO:0000259" key="15">
    <source>
        <dbReference type="Pfam" id="PF05064"/>
    </source>
</evidence>
<dbReference type="FunFam" id="1.20.5.170:FF:000040">
    <property type="entry name" value="Nuclear pore glycoprotein p62"/>
    <property type="match status" value="1"/>
</dbReference>
<dbReference type="PANTHER" id="PTHR12084:SF0">
    <property type="entry name" value="NUCLEAR PORE GLYCOPROTEIN P62"/>
    <property type="match status" value="1"/>
</dbReference>
<dbReference type="GO" id="GO:0051028">
    <property type="term" value="P:mRNA transport"/>
    <property type="evidence" value="ECO:0007669"/>
    <property type="project" value="UniProtKB-KW"/>
</dbReference>
<reference evidence="16 17" key="1">
    <citation type="submission" date="2018-02" db="EMBL/GenBank/DDBJ databases">
        <title>The genomes of Aspergillus section Nigri reveals drivers in fungal speciation.</title>
        <authorList>
            <consortium name="DOE Joint Genome Institute"/>
            <person name="Vesth T.C."/>
            <person name="Nybo J."/>
            <person name="Theobald S."/>
            <person name="Brandl J."/>
            <person name="Frisvad J.C."/>
            <person name="Nielsen K.F."/>
            <person name="Lyhne E.K."/>
            <person name="Kogle M.E."/>
            <person name="Kuo A."/>
            <person name="Riley R."/>
            <person name="Clum A."/>
            <person name="Nolan M."/>
            <person name="Lipzen A."/>
            <person name="Salamov A."/>
            <person name="Henrissat B."/>
            <person name="Wiebenga A."/>
            <person name="De vries R.P."/>
            <person name="Grigoriev I.V."/>
            <person name="Mortensen U.H."/>
            <person name="Andersen M.R."/>
            <person name="Baker S.E."/>
        </authorList>
    </citation>
    <scope>NUCLEOTIDE SEQUENCE [LARGE SCALE GENOMIC DNA]</scope>
    <source>
        <strain evidence="16 17">CBS 115571</strain>
    </source>
</reference>
<evidence type="ECO:0000313" key="17">
    <source>
        <dbReference type="Proteomes" id="UP000249829"/>
    </source>
</evidence>
<feature type="compositionally biased region" description="Gly residues" evidence="14">
    <location>
        <begin position="15"/>
        <end position="38"/>
    </location>
</feature>
<evidence type="ECO:0000256" key="10">
    <source>
        <dbReference type="ARBA" id="ARBA00023242"/>
    </source>
</evidence>
<dbReference type="EMBL" id="KZ825259">
    <property type="protein sequence ID" value="PYI13150.1"/>
    <property type="molecule type" value="Genomic_DNA"/>
</dbReference>
<evidence type="ECO:0000256" key="7">
    <source>
        <dbReference type="ARBA" id="ARBA00022927"/>
    </source>
</evidence>
<gene>
    <name evidence="16" type="ORF">BO99DRAFT_407751</name>
</gene>
<keyword evidence="5" id="KW-0813">Transport</keyword>
<evidence type="ECO:0000256" key="13">
    <source>
        <dbReference type="ARBA" id="ARBA00081079"/>
    </source>
</evidence>
<keyword evidence="17" id="KW-1185">Reference proteome</keyword>
<sequence>MSMFSFDSNASSGASKGGLFGSAGGANSGAPSGGGLFGNVGATTTSGSSTPLFGNAGAAAANSNASPFSFGAASKPAATGQSTPLFGSNASATPNKTTETPSSGQTATSGLFGNNASKPLFGNATATPAQQGGGLFGNASSTTPAGPPPATTGQAPSLFGGAQQAQKPANSLFGGLNPTPAANSTPAATSTTSSATTAAPTAPSLFGNANATQPQSTGGGLFGSNPAQKPLFNATPSATTGGGLFGNANKDKPAESTTTIPATTTNDSAPKSLFGNAAPAGGAAPAFKPLSGADATKPAFPSLGTPTTSTTSSTTPAASSSTPQKSLFPTLGGATSSATPSSTPAAPSGGLFNLGGAAATSTTTTTPSTTATAASTTTQSTAPATGGLFNKPAATQPSTQPATTPAATATDKPAPSTTMPATGASGLGASTAGPTPPAQSRLKNKTMDEIITRWATDLTKYQKDFREQAEKVAEWDRMLVENGTKVQKLYGSTVDAERATQEVERQLASVEGQQDELSSWLDRYEREVDEMMSKQLNPGESLQGPDQERERTYKTAERLSERLDEMGKDLTSMIEEVNSASATLSKTSKADEPISQIVRILNSHLAQLQTIDQGTTELHEKVAKAQRAGQSLSSRFGYGGLGNSTMGGSAADDFYRSYMGRR</sequence>
<dbReference type="Proteomes" id="UP000249829">
    <property type="component" value="Unassembled WGS sequence"/>
</dbReference>
<keyword evidence="9" id="KW-0906">Nuclear pore complex</keyword>
<evidence type="ECO:0000256" key="2">
    <source>
        <dbReference type="ARBA" id="ARBA00004567"/>
    </source>
</evidence>
<comment type="subcellular location">
    <subcellularLocation>
        <location evidence="1">Nucleus membrane</location>
        <topology evidence="1">Peripheral membrane protein</topology>
        <orientation evidence="1">Cytoplasmic side</orientation>
    </subcellularLocation>
    <subcellularLocation>
        <location evidence="3">Nucleus membrane</location>
        <topology evidence="3">Peripheral membrane protein</topology>
        <orientation evidence="3">Nucleoplasmic side</orientation>
    </subcellularLocation>
    <subcellularLocation>
        <location evidence="2">Nucleus</location>
        <location evidence="2">Nuclear pore complex</location>
    </subcellularLocation>
</comment>
<evidence type="ECO:0000256" key="9">
    <source>
        <dbReference type="ARBA" id="ARBA00023132"/>
    </source>
</evidence>
<protein>
    <recommendedName>
        <fullName evidence="11">Nucleoporin NSP1</fullName>
    </recommendedName>
    <alternativeName>
        <fullName evidence="12">Nuclear pore protein NSP1</fullName>
    </alternativeName>
    <alternativeName>
        <fullName evidence="13">Nucleoskeletal-like protein</fullName>
    </alternativeName>
</protein>
<evidence type="ECO:0000256" key="4">
    <source>
        <dbReference type="ARBA" id="ARBA00005911"/>
    </source>
</evidence>
<evidence type="ECO:0000256" key="6">
    <source>
        <dbReference type="ARBA" id="ARBA00022816"/>
    </source>
</evidence>
<dbReference type="GO" id="GO:0044613">
    <property type="term" value="C:nuclear pore central transport channel"/>
    <property type="evidence" value="ECO:0007669"/>
    <property type="project" value="TreeGrafter"/>
</dbReference>
<evidence type="ECO:0000256" key="3">
    <source>
        <dbReference type="ARBA" id="ARBA00004620"/>
    </source>
</evidence>
<evidence type="ECO:0000256" key="1">
    <source>
        <dbReference type="ARBA" id="ARBA00004335"/>
    </source>
</evidence>
<dbReference type="GO" id="GO:0006405">
    <property type="term" value="P:RNA export from nucleus"/>
    <property type="evidence" value="ECO:0007669"/>
    <property type="project" value="TreeGrafter"/>
</dbReference>
<evidence type="ECO:0000256" key="12">
    <source>
        <dbReference type="ARBA" id="ARBA00078941"/>
    </source>
</evidence>
<feature type="compositionally biased region" description="Polar residues" evidence="14">
    <location>
        <begin position="207"/>
        <end position="216"/>
    </location>
</feature>
<dbReference type="PANTHER" id="PTHR12084">
    <property type="entry name" value="NUCLEAR PORE GLYCOPROTEIN P62-RELATED"/>
    <property type="match status" value="1"/>
</dbReference>
<organism evidence="16 17">
    <name type="scientific">Aspergillus violaceofuscus (strain CBS 115571)</name>
    <dbReference type="NCBI Taxonomy" id="1450538"/>
    <lineage>
        <taxon>Eukaryota</taxon>
        <taxon>Fungi</taxon>
        <taxon>Dikarya</taxon>
        <taxon>Ascomycota</taxon>
        <taxon>Pezizomycotina</taxon>
        <taxon>Eurotiomycetes</taxon>
        <taxon>Eurotiomycetidae</taxon>
        <taxon>Eurotiales</taxon>
        <taxon>Aspergillaceae</taxon>
        <taxon>Aspergillus</taxon>
    </lineage>
</organism>
<dbReference type="AlphaFoldDB" id="A0A2V5HB81"/>
<feature type="region of interest" description="Disordered" evidence="14">
    <location>
        <begin position="1"/>
        <end position="446"/>
    </location>
</feature>
<keyword evidence="8" id="KW-0811">Translocation</keyword>
<feature type="compositionally biased region" description="Low complexity" evidence="14">
    <location>
        <begin position="53"/>
        <end position="73"/>
    </location>
</feature>